<evidence type="ECO:0000256" key="1">
    <source>
        <dbReference type="ARBA" id="ARBA00022737"/>
    </source>
</evidence>
<evidence type="ECO:0000313" key="3">
    <source>
        <dbReference type="EMBL" id="CAH1429599.1"/>
    </source>
</evidence>
<dbReference type="InterPro" id="IPR002885">
    <property type="entry name" value="PPR_rpt"/>
</dbReference>
<proteinExistence type="predicted"/>
<feature type="compositionally biased region" description="Polar residues" evidence="2">
    <location>
        <begin position="282"/>
        <end position="292"/>
    </location>
</feature>
<dbReference type="AlphaFoldDB" id="A0AAU9MU33"/>
<gene>
    <name evidence="3" type="ORF">LVIROSA_LOCUS16451</name>
</gene>
<comment type="caution">
    <text evidence="3">The sequence shown here is derived from an EMBL/GenBank/DDBJ whole genome shotgun (WGS) entry which is preliminary data.</text>
</comment>
<sequence length="299" mass="34011">MFGHGSSYCHFNATIPSTGFDLASFFLSQFASNLPPVTLLYTMVAASGYFPPPLLSPLLFHYVFFYSPILPLSFSHHFISVLPPSQGAGVGEGDRWKWSAERRPLQRLYHPIASFRCFTPFLQNPPSLYKLIAIPSIMDFLGFVEFERGFKVELRIPGPPSMKKSTTIGIQYSLDWSCKKQFLQDPWHCKHGDLTNALVLFNEMQTQGLYPDPSIFIIIITRLGKQGKWDIIKKNFEQMKDGVKHQTQFSVAHACSSKQPRNLLPVIYTSALNNNRPKESNNDLPVTWNTTEGGFRKRK</sequence>
<keyword evidence="4" id="KW-1185">Reference proteome</keyword>
<dbReference type="NCBIfam" id="TIGR00756">
    <property type="entry name" value="PPR"/>
    <property type="match status" value="1"/>
</dbReference>
<organism evidence="3 4">
    <name type="scientific">Lactuca virosa</name>
    <dbReference type="NCBI Taxonomy" id="75947"/>
    <lineage>
        <taxon>Eukaryota</taxon>
        <taxon>Viridiplantae</taxon>
        <taxon>Streptophyta</taxon>
        <taxon>Embryophyta</taxon>
        <taxon>Tracheophyta</taxon>
        <taxon>Spermatophyta</taxon>
        <taxon>Magnoliopsida</taxon>
        <taxon>eudicotyledons</taxon>
        <taxon>Gunneridae</taxon>
        <taxon>Pentapetalae</taxon>
        <taxon>asterids</taxon>
        <taxon>campanulids</taxon>
        <taxon>Asterales</taxon>
        <taxon>Asteraceae</taxon>
        <taxon>Cichorioideae</taxon>
        <taxon>Cichorieae</taxon>
        <taxon>Lactucinae</taxon>
        <taxon>Lactuca</taxon>
    </lineage>
</organism>
<dbReference type="EMBL" id="CAKMRJ010002924">
    <property type="protein sequence ID" value="CAH1429599.1"/>
    <property type="molecule type" value="Genomic_DNA"/>
</dbReference>
<feature type="region of interest" description="Disordered" evidence="2">
    <location>
        <begin position="278"/>
        <end position="299"/>
    </location>
</feature>
<dbReference type="Proteomes" id="UP001157418">
    <property type="component" value="Unassembled WGS sequence"/>
</dbReference>
<dbReference type="Gene3D" id="1.25.40.10">
    <property type="entry name" value="Tetratricopeptide repeat domain"/>
    <property type="match status" value="1"/>
</dbReference>
<evidence type="ECO:0008006" key="5">
    <source>
        <dbReference type="Google" id="ProtNLM"/>
    </source>
</evidence>
<name>A0AAU9MU33_9ASTR</name>
<protein>
    <recommendedName>
        <fullName evidence="5">Pentatricopeptide repeat-containing protein</fullName>
    </recommendedName>
</protein>
<reference evidence="3 4" key="1">
    <citation type="submission" date="2022-01" db="EMBL/GenBank/DDBJ databases">
        <authorList>
            <person name="Xiong W."/>
            <person name="Schranz E."/>
        </authorList>
    </citation>
    <scope>NUCLEOTIDE SEQUENCE [LARGE SCALE GENOMIC DNA]</scope>
</reference>
<accession>A0AAU9MU33</accession>
<dbReference type="InterPro" id="IPR011990">
    <property type="entry name" value="TPR-like_helical_dom_sf"/>
</dbReference>
<keyword evidence="1" id="KW-0677">Repeat</keyword>
<evidence type="ECO:0000256" key="2">
    <source>
        <dbReference type="SAM" id="MobiDB-lite"/>
    </source>
</evidence>
<evidence type="ECO:0000313" key="4">
    <source>
        <dbReference type="Proteomes" id="UP001157418"/>
    </source>
</evidence>